<dbReference type="InParanoid" id="E0VIC3"/>
<dbReference type="InterPro" id="IPR036671">
    <property type="entry name" value="DPH_MB_sf"/>
</dbReference>
<dbReference type="GO" id="GO:0001671">
    <property type="term" value="F:ATPase activator activity"/>
    <property type="evidence" value="ECO:0007669"/>
    <property type="project" value="TreeGrafter"/>
</dbReference>
<dbReference type="SUPFAM" id="SSF144217">
    <property type="entry name" value="CSL zinc finger"/>
    <property type="match status" value="1"/>
</dbReference>
<reference evidence="7" key="1">
    <citation type="submission" date="2007-04" db="EMBL/GenBank/DDBJ databases">
        <title>Annotation of Pediculus humanus corporis strain USDA.</title>
        <authorList>
            <person name="Kirkness E."/>
            <person name="Hannick L."/>
            <person name="Hass B."/>
            <person name="Bruggner R."/>
            <person name="Lawson D."/>
            <person name="Bidwell S."/>
            <person name="Joardar V."/>
            <person name="Caler E."/>
            <person name="Walenz B."/>
            <person name="Inman J."/>
            <person name="Schobel S."/>
            <person name="Galinsky K."/>
            <person name="Amedeo P."/>
            <person name="Strausberg R."/>
        </authorList>
    </citation>
    <scope>NUCLEOTIDE SEQUENCE</scope>
    <source>
        <strain evidence="7">USDA</strain>
    </source>
</reference>
<dbReference type="Pfam" id="PF05207">
    <property type="entry name" value="Zn_ribbon_CSL"/>
    <property type="match status" value="1"/>
</dbReference>
<comment type="similarity">
    <text evidence="1">Belongs to the DPH4 family.</text>
</comment>
<dbReference type="PROSITE" id="PS50076">
    <property type="entry name" value="DNAJ_2"/>
    <property type="match status" value="1"/>
</dbReference>
<dbReference type="Proteomes" id="UP000009046">
    <property type="component" value="Unassembled WGS sequence"/>
</dbReference>
<dbReference type="Pfam" id="PF00226">
    <property type="entry name" value="DnaJ"/>
    <property type="match status" value="1"/>
</dbReference>
<evidence type="ECO:0000256" key="4">
    <source>
        <dbReference type="ARBA" id="ARBA00023004"/>
    </source>
</evidence>
<dbReference type="AlphaFoldDB" id="E0VIC3"/>
<keyword evidence="9" id="KW-1185">Reference proteome</keyword>
<evidence type="ECO:0000259" key="6">
    <source>
        <dbReference type="PROSITE" id="PS51074"/>
    </source>
</evidence>
<evidence type="ECO:0000313" key="8">
    <source>
        <dbReference type="EnsemblMetazoa" id="PHUM225100-PA"/>
    </source>
</evidence>
<dbReference type="VEuPathDB" id="VectorBase:PHUM225100"/>
<accession>E0VIC3</accession>
<proteinExistence type="inferred from homology"/>
<sequence>MINYYEILGCDKNATRDEIKKCYYERVKKYHPDKTDENKSRREEYLRLDEAWKVLRNPETRLEYDLSMSKNDLKNTPLYCKINLEEMSREEEEEEGVKGYSYTCRCGGNYFVDEEEIHSCEELAVPCDECTFHIVVNLKK</sequence>
<feature type="domain" description="J" evidence="5">
    <location>
        <begin position="3"/>
        <end position="68"/>
    </location>
</feature>
<dbReference type="GeneID" id="8237898"/>
<keyword evidence="3" id="KW-0862">Zinc</keyword>
<dbReference type="CDD" id="cd06257">
    <property type="entry name" value="DnaJ"/>
    <property type="match status" value="1"/>
</dbReference>
<dbReference type="Gene3D" id="1.10.287.110">
    <property type="entry name" value="DnaJ domain"/>
    <property type="match status" value="1"/>
</dbReference>
<dbReference type="OMA" id="WSSAYAY"/>
<dbReference type="HOGENOM" id="CLU_017633_7_3_1"/>
<feature type="domain" description="DPH-type MB" evidence="6">
    <location>
        <begin position="78"/>
        <end position="139"/>
    </location>
</feature>
<dbReference type="PANTHER" id="PTHR45255">
    <property type="entry name" value="DNAJ HOMOLOG SUBFAMILY C MEMBER 24"/>
    <property type="match status" value="1"/>
</dbReference>
<dbReference type="EnsemblMetazoa" id="PHUM225100-RA">
    <property type="protein sequence ID" value="PHUM225100-PA"/>
    <property type="gene ID" value="PHUM225100"/>
</dbReference>
<dbReference type="Gene3D" id="3.10.660.10">
    <property type="entry name" value="DPH Zinc finger"/>
    <property type="match status" value="1"/>
</dbReference>
<dbReference type="EMBL" id="DS235191">
    <property type="protein sequence ID" value="EEB13129.1"/>
    <property type="molecule type" value="Genomic_DNA"/>
</dbReference>
<dbReference type="SMART" id="SM00271">
    <property type="entry name" value="DnaJ"/>
    <property type="match status" value="1"/>
</dbReference>
<evidence type="ECO:0000256" key="1">
    <source>
        <dbReference type="ARBA" id="ARBA00006169"/>
    </source>
</evidence>
<dbReference type="GO" id="GO:0008198">
    <property type="term" value="F:ferrous iron binding"/>
    <property type="evidence" value="ECO:0007669"/>
    <property type="project" value="TreeGrafter"/>
</dbReference>
<dbReference type="KEGG" id="phu:Phum_PHUM225100"/>
<dbReference type="PROSITE" id="PS51074">
    <property type="entry name" value="DPH_MB"/>
    <property type="match status" value="1"/>
</dbReference>
<dbReference type="FunCoup" id="E0VIC3">
    <property type="interactions" value="1284"/>
</dbReference>
<keyword evidence="2" id="KW-0479">Metal-binding</keyword>
<evidence type="ECO:0000313" key="9">
    <source>
        <dbReference type="Proteomes" id="UP000009046"/>
    </source>
</evidence>
<evidence type="ECO:0000313" key="7">
    <source>
        <dbReference type="EMBL" id="EEB13129.1"/>
    </source>
</evidence>
<dbReference type="OrthoDB" id="66964at2759"/>
<dbReference type="PANTHER" id="PTHR45255:SF1">
    <property type="entry name" value="DNAJ HOMOLOG SUBFAMILY C MEMBER 24"/>
    <property type="match status" value="1"/>
</dbReference>
<organism>
    <name type="scientific">Pediculus humanus subsp. corporis</name>
    <name type="common">Body louse</name>
    <dbReference type="NCBI Taxonomy" id="121224"/>
    <lineage>
        <taxon>Eukaryota</taxon>
        <taxon>Metazoa</taxon>
        <taxon>Ecdysozoa</taxon>
        <taxon>Arthropoda</taxon>
        <taxon>Hexapoda</taxon>
        <taxon>Insecta</taxon>
        <taxon>Pterygota</taxon>
        <taxon>Neoptera</taxon>
        <taxon>Paraneoptera</taxon>
        <taxon>Psocodea</taxon>
        <taxon>Troctomorpha</taxon>
        <taxon>Phthiraptera</taxon>
        <taxon>Anoplura</taxon>
        <taxon>Pediculidae</taxon>
        <taxon>Pediculus</taxon>
    </lineage>
</organism>
<keyword evidence="4" id="KW-0408">Iron</keyword>
<reference evidence="7" key="2">
    <citation type="submission" date="2007-04" db="EMBL/GenBank/DDBJ databases">
        <title>The genome of the human body louse.</title>
        <authorList>
            <consortium name="The Human Body Louse Genome Consortium"/>
            <person name="Kirkness E."/>
            <person name="Walenz B."/>
            <person name="Hass B."/>
            <person name="Bruggner R."/>
            <person name="Strausberg R."/>
        </authorList>
    </citation>
    <scope>NUCLEOTIDE SEQUENCE</scope>
    <source>
        <strain evidence="7">USDA</strain>
    </source>
</reference>
<dbReference type="PRINTS" id="PR00625">
    <property type="entry name" value="JDOMAIN"/>
</dbReference>
<dbReference type="InterPro" id="IPR001623">
    <property type="entry name" value="DnaJ_domain"/>
</dbReference>
<dbReference type="CTD" id="8237898"/>
<gene>
    <name evidence="8" type="primary">8237898</name>
    <name evidence="7" type="ORF">Phum_PHUM225100</name>
</gene>
<dbReference type="SUPFAM" id="SSF46565">
    <property type="entry name" value="Chaperone J-domain"/>
    <property type="match status" value="1"/>
</dbReference>
<evidence type="ECO:0000256" key="3">
    <source>
        <dbReference type="ARBA" id="ARBA00022833"/>
    </source>
</evidence>
<dbReference type="eggNOG" id="KOG0715">
    <property type="taxonomic scope" value="Eukaryota"/>
</dbReference>
<dbReference type="STRING" id="121224.E0VIC3"/>
<reference evidence="8" key="3">
    <citation type="submission" date="2021-02" db="UniProtKB">
        <authorList>
            <consortium name="EnsemblMetazoa"/>
        </authorList>
    </citation>
    <scope>IDENTIFICATION</scope>
    <source>
        <strain evidence="8">USDA</strain>
    </source>
</reference>
<dbReference type="InterPro" id="IPR036869">
    <property type="entry name" value="J_dom_sf"/>
</dbReference>
<name>E0VIC3_PEDHC</name>
<dbReference type="InterPro" id="IPR007872">
    <property type="entry name" value="DPH_MB_dom"/>
</dbReference>
<dbReference type="EMBL" id="AAZO01002612">
    <property type="status" value="NOT_ANNOTATED_CDS"/>
    <property type="molecule type" value="Genomic_DNA"/>
</dbReference>
<protein>
    <submittedName>
        <fullName evidence="7">CSL-type zinc finger protein-containing protein, putative</fullName>
    </submittedName>
</protein>
<evidence type="ECO:0000259" key="5">
    <source>
        <dbReference type="PROSITE" id="PS50076"/>
    </source>
</evidence>
<evidence type="ECO:0000256" key="2">
    <source>
        <dbReference type="ARBA" id="ARBA00022723"/>
    </source>
</evidence>
<dbReference type="RefSeq" id="XP_002425867.1">
    <property type="nucleotide sequence ID" value="XM_002425822.1"/>
</dbReference>